<name>A0A8J5IT98_9STRA</name>
<organism evidence="1 2">
    <name type="scientific">Phytophthora aleatoria</name>
    <dbReference type="NCBI Taxonomy" id="2496075"/>
    <lineage>
        <taxon>Eukaryota</taxon>
        <taxon>Sar</taxon>
        <taxon>Stramenopiles</taxon>
        <taxon>Oomycota</taxon>
        <taxon>Peronosporomycetes</taxon>
        <taxon>Peronosporales</taxon>
        <taxon>Peronosporaceae</taxon>
        <taxon>Phytophthora</taxon>
    </lineage>
</organism>
<accession>A0A8J5IT98</accession>
<evidence type="ECO:0000313" key="2">
    <source>
        <dbReference type="Proteomes" id="UP000709295"/>
    </source>
</evidence>
<gene>
    <name evidence="1" type="ORF">JG688_00016982</name>
</gene>
<dbReference type="AlphaFoldDB" id="A0A8J5IT98"/>
<sequence length="149" mass="16611">MGSKFCSLKLLKQRLQSLTGALITTAALLHYGIPDSIAHAPTYFHTLDPVNLFNERFPTHVWVAQRCSASLAHASDLVSYRLGEACTTVVLCIKRADEIVACRGTLRPKHTNFKRVLDFAGAYVHICCAPRQLHVSQGLLAYEREILYV</sequence>
<dbReference type="EMBL" id="JAENGY010002316">
    <property type="protein sequence ID" value="KAG6944639.1"/>
    <property type="molecule type" value="Genomic_DNA"/>
</dbReference>
<reference evidence="1" key="1">
    <citation type="submission" date="2021-01" db="EMBL/GenBank/DDBJ databases">
        <title>Phytophthora aleatoria, a newly-described species from Pinus radiata is distinct from Phytophthora cactorum isolates based on comparative genomics.</title>
        <authorList>
            <person name="Mcdougal R."/>
            <person name="Panda P."/>
            <person name="Williams N."/>
            <person name="Studholme D.J."/>
        </authorList>
    </citation>
    <scope>NUCLEOTIDE SEQUENCE</scope>
    <source>
        <strain evidence="1">NZFS 4037</strain>
    </source>
</reference>
<evidence type="ECO:0000313" key="1">
    <source>
        <dbReference type="EMBL" id="KAG6944639.1"/>
    </source>
</evidence>
<comment type="caution">
    <text evidence="1">The sequence shown here is derived from an EMBL/GenBank/DDBJ whole genome shotgun (WGS) entry which is preliminary data.</text>
</comment>
<proteinExistence type="predicted"/>
<dbReference type="Proteomes" id="UP000709295">
    <property type="component" value="Unassembled WGS sequence"/>
</dbReference>
<keyword evidence="2" id="KW-1185">Reference proteome</keyword>
<protein>
    <submittedName>
        <fullName evidence="1">Uncharacterized protein</fullName>
    </submittedName>
</protein>